<dbReference type="EMBL" id="NEXD01000019">
    <property type="protein sequence ID" value="PSN85860.1"/>
    <property type="molecule type" value="Genomic_DNA"/>
</dbReference>
<dbReference type="AlphaFoldDB" id="A0A2R6AHJ8"/>
<feature type="transmembrane region" description="Helical" evidence="2">
    <location>
        <begin position="15"/>
        <end position="36"/>
    </location>
</feature>
<accession>A0A2R6AHJ8</accession>
<keyword evidence="1" id="KW-0175">Coiled coil</keyword>
<gene>
    <name evidence="3" type="ORF">B9Q02_04735</name>
</gene>
<evidence type="ECO:0000313" key="3">
    <source>
        <dbReference type="EMBL" id="PSN85860.1"/>
    </source>
</evidence>
<evidence type="ECO:0008006" key="5">
    <source>
        <dbReference type="Google" id="ProtNLM"/>
    </source>
</evidence>
<dbReference type="InterPro" id="IPR019151">
    <property type="entry name" value="Proteasome_assmbl_chaperone_2"/>
</dbReference>
<reference evidence="3 4" key="1">
    <citation type="submission" date="2017-04" db="EMBL/GenBank/DDBJ databases">
        <title>Novel microbial lineages endemic to geothermal iron-oxide mats fill important gaps in the evolutionary history of Archaea.</title>
        <authorList>
            <person name="Jay Z.J."/>
            <person name="Beam J.P."/>
            <person name="Dlakic M."/>
            <person name="Rusch D.B."/>
            <person name="Kozubal M.A."/>
            <person name="Inskeep W.P."/>
        </authorList>
    </citation>
    <scope>NUCLEOTIDE SEQUENCE [LARGE SCALE GENOMIC DNA]</scope>
    <source>
        <strain evidence="3">BE_D</strain>
    </source>
</reference>
<evidence type="ECO:0000256" key="2">
    <source>
        <dbReference type="SAM" id="Phobius"/>
    </source>
</evidence>
<name>A0A2R6AHJ8_9ARCH</name>
<keyword evidence="2" id="KW-0472">Membrane</keyword>
<dbReference type="Pfam" id="PF09754">
    <property type="entry name" value="PAC2"/>
    <property type="match status" value="1"/>
</dbReference>
<dbReference type="Proteomes" id="UP000240569">
    <property type="component" value="Unassembled WGS sequence"/>
</dbReference>
<dbReference type="InterPro" id="IPR038389">
    <property type="entry name" value="PSMG2_sf"/>
</dbReference>
<dbReference type="PANTHER" id="PTHR35610">
    <property type="entry name" value="3-ISOPROPYLMALATE DEHYDRATASE-RELATED"/>
    <property type="match status" value="1"/>
</dbReference>
<feature type="coiled-coil region" evidence="1">
    <location>
        <begin position="253"/>
        <end position="280"/>
    </location>
</feature>
<organism evidence="3 4">
    <name type="scientific">Candidatus Marsarchaeota G1 archaeon BE_D</name>
    <dbReference type="NCBI Taxonomy" id="1978156"/>
    <lineage>
        <taxon>Archaea</taxon>
        <taxon>Candidatus Marsarchaeota</taxon>
        <taxon>Candidatus Marsarchaeota group 1</taxon>
    </lineage>
</organism>
<keyword evidence="2" id="KW-0812">Transmembrane</keyword>
<proteinExistence type="predicted"/>
<comment type="caution">
    <text evidence="3">The sequence shown here is derived from an EMBL/GenBank/DDBJ whole genome shotgun (WGS) entry which is preliminary data.</text>
</comment>
<dbReference type="Gene3D" id="3.40.50.10900">
    <property type="entry name" value="PAC-like subunit"/>
    <property type="match status" value="1"/>
</dbReference>
<evidence type="ECO:0000256" key="1">
    <source>
        <dbReference type="SAM" id="Coils"/>
    </source>
</evidence>
<keyword evidence="2" id="KW-1133">Transmembrane helix</keyword>
<dbReference type="PANTHER" id="PTHR35610:SF7">
    <property type="entry name" value="3-ISOPROPYLMALATE DEHYDRATASE"/>
    <property type="match status" value="1"/>
</dbReference>
<dbReference type="SUPFAM" id="SSF159659">
    <property type="entry name" value="Cgl1923-like"/>
    <property type="match status" value="1"/>
</dbReference>
<protein>
    <recommendedName>
        <fullName evidence="5">PAC2 family protein</fullName>
    </recommendedName>
</protein>
<evidence type="ECO:0000313" key="4">
    <source>
        <dbReference type="Proteomes" id="UP000240569"/>
    </source>
</evidence>
<sequence length="294" mass="33621">MKISHSRNKLFHRQIFALVTLSLVSVNSWFVVNLFMWDKWTFHTDEKFESSTMIISLSTGVPQYFLLYSQARELAKFLLERTETRKLATYYSSTMEEFVQVGDDNLAMLPAYEVHELKLQGNLRDGRVLLFSGYASPRNEVYEFCERILTTAKERWGVKRIISIGARWSEEPTQPVVDSVKVYGFGGTKEDVALLRELQIPEHPAEVAPYFANVIVGLAPLYGIKSIKLSVDHGEVRPHPKQVKALLMTLSKILGFELNLKELDEEAEKLKAEINLLTRSLNKGNKLYDDSSLV</sequence>